<dbReference type="SUPFAM" id="SSF81342">
    <property type="entry name" value="Transmembrane di-heme cytochromes"/>
    <property type="match status" value="1"/>
</dbReference>
<keyword evidence="11" id="KW-1185">Reference proteome</keyword>
<keyword evidence="4 6" id="KW-1133">Transmembrane helix</keyword>
<dbReference type="GO" id="GO:0005886">
    <property type="term" value="C:plasma membrane"/>
    <property type="evidence" value="ECO:0007669"/>
    <property type="project" value="UniProtKB-SubCell"/>
</dbReference>
<dbReference type="InterPro" id="IPR051542">
    <property type="entry name" value="Hydrogenase_cytochrome"/>
</dbReference>
<dbReference type="PANTHER" id="PTHR30485:SF2">
    <property type="entry name" value="BLL0597 PROTEIN"/>
    <property type="match status" value="1"/>
</dbReference>
<evidence type="ECO:0000256" key="6">
    <source>
        <dbReference type="SAM" id="Phobius"/>
    </source>
</evidence>
<dbReference type="GO" id="GO:0009055">
    <property type="term" value="F:electron transfer activity"/>
    <property type="evidence" value="ECO:0007669"/>
    <property type="project" value="InterPro"/>
</dbReference>
<comment type="subcellular location">
    <subcellularLocation>
        <location evidence="1">Cell membrane</location>
        <topology evidence="1">Multi-pass membrane protein</topology>
    </subcellularLocation>
</comment>
<feature type="transmembrane region" description="Helical" evidence="6">
    <location>
        <begin position="94"/>
        <end position="116"/>
    </location>
</feature>
<keyword evidence="3 6" id="KW-0812">Transmembrane</keyword>
<dbReference type="InterPro" id="IPR011577">
    <property type="entry name" value="Cyt_b561_bac/Ni-Hgenase"/>
</dbReference>
<dbReference type="Pfam" id="PF01292">
    <property type="entry name" value="Ni_hydr_CYTB"/>
    <property type="match status" value="1"/>
</dbReference>
<dbReference type="GO" id="GO:0020037">
    <property type="term" value="F:heme binding"/>
    <property type="evidence" value="ECO:0007669"/>
    <property type="project" value="TreeGrafter"/>
</dbReference>
<protein>
    <submittedName>
        <fullName evidence="8 9">Cytochrome B</fullName>
    </submittedName>
</protein>
<evidence type="ECO:0000313" key="8">
    <source>
        <dbReference type="EMBL" id="OYD25050.1"/>
    </source>
</evidence>
<dbReference type="EMBL" id="SODO01000004">
    <property type="protein sequence ID" value="TDW59830.1"/>
    <property type="molecule type" value="Genomic_DNA"/>
</dbReference>
<dbReference type="EMBL" id="NQJF01000005">
    <property type="protein sequence ID" value="OYD25050.1"/>
    <property type="molecule type" value="Genomic_DNA"/>
</dbReference>
<organism evidence="8 10">
    <name type="scientific">Oceanimonas baumannii</name>
    <dbReference type="NCBI Taxonomy" id="129578"/>
    <lineage>
        <taxon>Bacteria</taxon>
        <taxon>Pseudomonadati</taxon>
        <taxon>Pseudomonadota</taxon>
        <taxon>Gammaproteobacteria</taxon>
        <taxon>Aeromonadales</taxon>
        <taxon>Aeromonadaceae</taxon>
        <taxon>Oceanimonas</taxon>
    </lineage>
</organism>
<evidence type="ECO:0000313" key="11">
    <source>
        <dbReference type="Proteomes" id="UP000295058"/>
    </source>
</evidence>
<dbReference type="GO" id="GO:0022904">
    <property type="term" value="P:respiratory electron transport chain"/>
    <property type="evidence" value="ECO:0007669"/>
    <property type="project" value="InterPro"/>
</dbReference>
<keyword evidence="2" id="KW-1003">Cell membrane</keyword>
<comment type="caution">
    <text evidence="8">The sequence shown here is derived from an EMBL/GenBank/DDBJ whole genome shotgun (WGS) entry which is preliminary data.</text>
</comment>
<evidence type="ECO:0000256" key="1">
    <source>
        <dbReference type="ARBA" id="ARBA00004651"/>
    </source>
</evidence>
<name>A0A235CKI5_9GAMM</name>
<dbReference type="OrthoDB" id="196472at2"/>
<reference evidence="9 11" key="2">
    <citation type="submission" date="2019-03" db="EMBL/GenBank/DDBJ databases">
        <title>Genomic Encyclopedia of Archaeal and Bacterial Type Strains, Phase II (KMG-II): from individual species to whole genera.</title>
        <authorList>
            <person name="Goeker M."/>
        </authorList>
    </citation>
    <scope>NUCLEOTIDE SEQUENCE [LARGE SCALE GENOMIC DNA]</scope>
    <source>
        <strain evidence="9 11">DSM 15594</strain>
    </source>
</reference>
<evidence type="ECO:0000313" key="9">
    <source>
        <dbReference type="EMBL" id="TDW59830.1"/>
    </source>
</evidence>
<evidence type="ECO:0000313" key="10">
    <source>
        <dbReference type="Proteomes" id="UP000243640"/>
    </source>
</evidence>
<feature type="transmembrane region" description="Helical" evidence="6">
    <location>
        <begin position="12"/>
        <end position="29"/>
    </location>
</feature>
<feature type="transmembrane region" description="Helical" evidence="6">
    <location>
        <begin position="131"/>
        <end position="152"/>
    </location>
</feature>
<dbReference type="AlphaFoldDB" id="A0A235CKI5"/>
<dbReference type="InterPro" id="IPR016174">
    <property type="entry name" value="Di-haem_cyt_TM"/>
</dbReference>
<dbReference type="Proteomes" id="UP000243640">
    <property type="component" value="Unassembled WGS sequence"/>
</dbReference>
<evidence type="ECO:0000256" key="4">
    <source>
        <dbReference type="ARBA" id="ARBA00022989"/>
    </source>
</evidence>
<dbReference type="Gene3D" id="1.20.950.20">
    <property type="entry name" value="Transmembrane di-heme cytochromes, Chain C"/>
    <property type="match status" value="1"/>
</dbReference>
<evidence type="ECO:0000256" key="2">
    <source>
        <dbReference type="ARBA" id="ARBA00022475"/>
    </source>
</evidence>
<proteinExistence type="predicted"/>
<feature type="domain" description="Cytochrome b561 bacterial/Ni-hydrogenase" evidence="7">
    <location>
        <begin position="6"/>
        <end position="165"/>
    </location>
</feature>
<evidence type="ECO:0000259" key="7">
    <source>
        <dbReference type="Pfam" id="PF01292"/>
    </source>
</evidence>
<keyword evidence="5 6" id="KW-0472">Membrane</keyword>
<sequence>MQLIKVWDPLVRVFHWSLVAAFATAWLTADEWQSVHELVGYGVMGLIAIRLIWGLMGSHYARFSQFVRSPSVTLHYLHELRHHREPRYIGHNPAGAAMVLALLGALISLTASGWLYVSDTGGDWLEEVHEFIANALLALVALHLAGVALTGLRHRENLVKSMITGTKRPPANHDIN</sequence>
<dbReference type="Proteomes" id="UP000295058">
    <property type="component" value="Unassembled WGS sequence"/>
</dbReference>
<accession>A0A235CKI5</accession>
<evidence type="ECO:0000256" key="3">
    <source>
        <dbReference type="ARBA" id="ARBA00022692"/>
    </source>
</evidence>
<gene>
    <name evidence="8" type="ORF">B6S09_07610</name>
    <name evidence="9" type="ORF">LY04_01471</name>
</gene>
<reference evidence="8 10" key="1">
    <citation type="submission" date="2017-08" db="EMBL/GenBank/DDBJ databases">
        <title>Draft Genome Sequence of the Marine Bacterium Oceanimonas baumannii ATCC 700832.</title>
        <authorList>
            <person name="Mcclelland W.D."/>
            <person name="Brennan M.A."/>
            <person name="Trachtenberg A.M."/>
            <person name="Maclea K.S."/>
        </authorList>
    </citation>
    <scope>NUCLEOTIDE SEQUENCE [LARGE SCALE GENOMIC DNA]</scope>
    <source>
        <strain evidence="8 10">ATCC 700832</strain>
    </source>
</reference>
<feature type="transmembrane region" description="Helical" evidence="6">
    <location>
        <begin position="41"/>
        <end position="61"/>
    </location>
</feature>
<evidence type="ECO:0000256" key="5">
    <source>
        <dbReference type="ARBA" id="ARBA00023136"/>
    </source>
</evidence>
<dbReference type="RefSeq" id="WP_094277898.1">
    <property type="nucleotide sequence ID" value="NZ_NQJF01000005.1"/>
</dbReference>
<dbReference type="PANTHER" id="PTHR30485">
    <property type="entry name" value="NI/FE-HYDROGENASE 1 B-TYPE CYTOCHROME SUBUNIT"/>
    <property type="match status" value="1"/>
</dbReference>